<feature type="region of interest" description="Disordered" evidence="1">
    <location>
        <begin position="213"/>
        <end position="233"/>
    </location>
</feature>
<feature type="transmembrane region" description="Helical" evidence="2">
    <location>
        <begin position="98"/>
        <end position="116"/>
    </location>
</feature>
<name>A0A8H6HKD5_9AGAR</name>
<protein>
    <submittedName>
        <fullName evidence="3">Uncharacterized protein</fullName>
    </submittedName>
</protein>
<gene>
    <name evidence="3" type="ORF">DFP72DRAFT_919949</name>
</gene>
<evidence type="ECO:0000256" key="2">
    <source>
        <dbReference type="SAM" id="Phobius"/>
    </source>
</evidence>
<dbReference type="Proteomes" id="UP000521943">
    <property type="component" value="Unassembled WGS sequence"/>
</dbReference>
<proteinExistence type="predicted"/>
<keyword evidence="2" id="KW-0472">Membrane</keyword>
<evidence type="ECO:0000313" key="4">
    <source>
        <dbReference type="Proteomes" id="UP000521943"/>
    </source>
</evidence>
<sequence>MIVLPEDAAQNPTESTPLKSSAGPQPSSAPLPTQSPPPYTFTPAPPGPPSHGTHSYRTGLPPPPPPAPAHSPTSFLPAPPPPPAAGANSRAVRRAGKAYLTALLIIFLWSLFLASVEERMHLRVFHPGPLVHNWVQDAIGFEVKITTRPSRSVVPIPPKGREPCECYTVPPPLSPTPTPTQPVQPAFPTRVLPIFYPPVLKNPSDGLPLGLQSQLEVDSESSTIVRRDLPEDD</sequence>
<feature type="region of interest" description="Disordered" evidence="1">
    <location>
        <begin position="1"/>
        <end position="89"/>
    </location>
</feature>
<keyword evidence="4" id="KW-1185">Reference proteome</keyword>
<feature type="compositionally biased region" description="Pro residues" evidence="1">
    <location>
        <begin position="60"/>
        <end position="69"/>
    </location>
</feature>
<organism evidence="3 4">
    <name type="scientific">Ephemerocybe angulata</name>
    <dbReference type="NCBI Taxonomy" id="980116"/>
    <lineage>
        <taxon>Eukaryota</taxon>
        <taxon>Fungi</taxon>
        <taxon>Dikarya</taxon>
        <taxon>Basidiomycota</taxon>
        <taxon>Agaricomycotina</taxon>
        <taxon>Agaricomycetes</taxon>
        <taxon>Agaricomycetidae</taxon>
        <taxon>Agaricales</taxon>
        <taxon>Agaricineae</taxon>
        <taxon>Psathyrellaceae</taxon>
        <taxon>Ephemerocybe</taxon>
    </lineage>
</organism>
<accession>A0A8H6HKD5</accession>
<feature type="compositionally biased region" description="Polar residues" evidence="1">
    <location>
        <begin position="213"/>
        <end position="224"/>
    </location>
</feature>
<evidence type="ECO:0000256" key="1">
    <source>
        <dbReference type="SAM" id="MobiDB-lite"/>
    </source>
</evidence>
<dbReference type="AlphaFoldDB" id="A0A8H6HKD5"/>
<comment type="caution">
    <text evidence="3">The sequence shown here is derived from an EMBL/GenBank/DDBJ whole genome shotgun (WGS) entry which is preliminary data.</text>
</comment>
<keyword evidence="2" id="KW-1133">Transmembrane helix</keyword>
<keyword evidence="2" id="KW-0812">Transmembrane</keyword>
<reference evidence="3 4" key="1">
    <citation type="submission" date="2020-07" db="EMBL/GenBank/DDBJ databases">
        <title>Comparative genomics of pyrophilous fungi reveals a link between fire events and developmental genes.</title>
        <authorList>
            <consortium name="DOE Joint Genome Institute"/>
            <person name="Steindorff A.S."/>
            <person name="Carver A."/>
            <person name="Calhoun S."/>
            <person name="Stillman K."/>
            <person name="Liu H."/>
            <person name="Lipzen A."/>
            <person name="Pangilinan J."/>
            <person name="Labutti K."/>
            <person name="Bruns T.D."/>
            <person name="Grigoriev I.V."/>
        </authorList>
    </citation>
    <scope>NUCLEOTIDE SEQUENCE [LARGE SCALE GENOMIC DNA]</scope>
    <source>
        <strain evidence="3 4">CBS 144469</strain>
    </source>
</reference>
<dbReference type="OrthoDB" id="3094982at2759"/>
<dbReference type="EMBL" id="JACGCI010000082">
    <property type="protein sequence ID" value="KAF6747331.1"/>
    <property type="molecule type" value="Genomic_DNA"/>
</dbReference>
<feature type="compositionally biased region" description="Polar residues" evidence="1">
    <location>
        <begin position="10"/>
        <end position="26"/>
    </location>
</feature>
<evidence type="ECO:0000313" key="3">
    <source>
        <dbReference type="EMBL" id="KAF6747331.1"/>
    </source>
</evidence>
<feature type="compositionally biased region" description="Pro residues" evidence="1">
    <location>
        <begin position="27"/>
        <end position="49"/>
    </location>
</feature>
<dbReference type="PRINTS" id="PR01217">
    <property type="entry name" value="PRICHEXTENSN"/>
</dbReference>